<dbReference type="Proteomes" id="UP000192247">
    <property type="component" value="Unassembled WGS sequence"/>
</dbReference>
<proteinExistence type="predicted"/>
<comment type="caution">
    <text evidence="2">The sequence shown here is derived from an EMBL/GenBank/DDBJ whole genome shotgun (WGS) entry which is preliminary data.</text>
</comment>
<dbReference type="AlphaFoldDB" id="A0A1V9X321"/>
<feature type="transmembrane region" description="Helical" evidence="1">
    <location>
        <begin position="6"/>
        <end position="25"/>
    </location>
</feature>
<evidence type="ECO:0000256" key="1">
    <source>
        <dbReference type="SAM" id="Phobius"/>
    </source>
</evidence>
<evidence type="ECO:0000313" key="2">
    <source>
        <dbReference type="EMBL" id="OQR67798.1"/>
    </source>
</evidence>
<reference evidence="2 3" key="1">
    <citation type="journal article" date="2017" name="Gigascience">
        <title>Draft genome of the honey bee ectoparasitic mite, Tropilaelaps mercedesae, is shaped by the parasitic life history.</title>
        <authorList>
            <person name="Dong X."/>
            <person name="Armstrong S.D."/>
            <person name="Xia D."/>
            <person name="Makepeace B.L."/>
            <person name="Darby A.C."/>
            <person name="Kadowaki T."/>
        </authorList>
    </citation>
    <scope>NUCLEOTIDE SEQUENCE [LARGE SCALE GENOMIC DNA]</scope>
    <source>
        <strain evidence="2">Wuxi-XJTLU</strain>
    </source>
</reference>
<organism evidence="2 3">
    <name type="scientific">Tropilaelaps mercedesae</name>
    <dbReference type="NCBI Taxonomy" id="418985"/>
    <lineage>
        <taxon>Eukaryota</taxon>
        <taxon>Metazoa</taxon>
        <taxon>Ecdysozoa</taxon>
        <taxon>Arthropoda</taxon>
        <taxon>Chelicerata</taxon>
        <taxon>Arachnida</taxon>
        <taxon>Acari</taxon>
        <taxon>Parasitiformes</taxon>
        <taxon>Mesostigmata</taxon>
        <taxon>Gamasina</taxon>
        <taxon>Dermanyssoidea</taxon>
        <taxon>Laelapidae</taxon>
        <taxon>Tropilaelaps</taxon>
    </lineage>
</organism>
<dbReference type="EMBL" id="MNPL01027278">
    <property type="protein sequence ID" value="OQR67798.1"/>
    <property type="molecule type" value="Genomic_DNA"/>
</dbReference>
<gene>
    <name evidence="2" type="ORF">BIW11_13307</name>
</gene>
<dbReference type="InParanoid" id="A0A1V9X321"/>
<protein>
    <submittedName>
        <fullName evidence="2">Uncharacterized protein</fullName>
    </submittedName>
</protein>
<name>A0A1V9X321_9ACAR</name>
<keyword evidence="3" id="KW-1185">Reference proteome</keyword>
<evidence type="ECO:0000313" key="3">
    <source>
        <dbReference type="Proteomes" id="UP000192247"/>
    </source>
</evidence>
<keyword evidence="1" id="KW-0472">Membrane</keyword>
<keyword evidence="1" id="KW-1133">Transmembrane helix</keyword>
<accession>A0A1V9X321</accession>
<keyword evidence="1" id="KW-0812">Transmembrane</keyword>
<sequence length="59" mass="6464">MHVDAAWFRVIPTLMLLIPLAAVFSPSLRSPTAARPSARSPTGVCVCVCVRSRVCRCHR</sequence>